<reference evidence="1" key="1">
    <citation type="submission" date="2014-09" db="EMBL/GenBank/DDBJ databases">
        <authorList>
            <person name="Magalhaes I.L.F."/>
            <person name="Oliveira U."/>
            <person name="Santos F.R."/>
            <person name="Vidigal T.H.D.A."/>
            <person name="Brescovit A.D."/>
            <person name="Santos A.J."/>
        </authorList>
    </citation>
    <scope>NUCLEOTIDE SEQUENCE</scope>
    <source>
        <tissue evidence="1">Shoot tissue taken approximately 20 cm above the soil surface</tissue>
    </source>
</reference>
<organism evidence="1">
    <name type="scientific">Arundo donax</name>
    <name type="common">Giant reed</name>
    <name type="synonym">Donax arundinaceus</name>
    <dbReference type="NCBI Taxonomy" id="35708"/>
    <lineage>
        <taxon>Eukaryota</taxon>
        <taxon>Viridiplantae</taxon>
        <taxon>Streptophyta</taxon>
        <taxon>Embryophyta</taxon>
        <taxon>Tracheophyta</taxon>
        <taxon>Spermatophyta</taxon>
        <taxon>Magnoliopsida</taxon>
        <taxon>Liliopsida</taxon>
        <taxon>Poales</taxon>
        <taxon>Poaceae</taxon>
        <taxon>PACMAD clade</taxon>
        <taxon>Arundinoideae</taxon>
        <taxon>Arundineae</taxon>
        <taxon>Arundo</taxon>
    </lineage>
</organism>
<dbReference type="EMBL" id="GBRH01228804">
    <property type="protein sequence ID" value="JAD69091.1"/>
    <property type="molecule type" value="Transcribed_RNA"/>
</dbReference>
<sequence length="37" mass="4334">MAITSLDWLVGEANNFWELRREMENAGILLDRESSCY</sequence>
<name>A0A0A9C0N6_ARUDO</name>
<proteinExistence type="predicted"/>
<dbReference type="AlphaFoldDB" id="A0A0A9C0N6"/>
<evidence type="ECO:0000313" key="1">
    <source>
        <dbReference type="EMBL" id="JAD69091.1"/>
    </source>
</evidence>
<reference evidence="1" key="2">
    <citation type="journal article" date="2015" name="Data Brief">
        <title>Shoot transcriptome of the giant reed, Arundo donax.</title>
        <authorList>
            <person name="Barrero R.A."/>
            <person name="Guerrero F.D."/>
            <person name="Moolhuijzen P."/>
            <person name="Goolsby J.A."/>
            <person name="Tidwell J."/>
            <person name="Bellgard S.E."/>
            <person name="Bellgard M.I."/>
        </authorList>
    </citation>
    <scope>NUCLEOTIDE SEQUENCE</scope>
    <source>
        <tissue evidence="1">Shoot tissue taken approximately 20 cm above the soil surface</tissue>
    </source>
</reference>
<protein>
    <submittedName>
        <fullName evidence="1">Uncharacterized protein</fullName>
    </submittedName>
</protein>
<accession>A0A0A9C0N6</accession>